<dbReference type="GO" id="GO:0016757">
    <property type="term" value="F:glycosyltransferase activity"/>
    <property type="evidence" value="ECO:0007669"/>
    <property type="project" value="UniProtKB-KW"/>
</dbReference>
<comment type="catalytic activity">
    <reaction evidence="9">
        <text>(2R)-3-phosphoglycerate + UDP-alpha-D-glucose = (2R)-2-O-(alpha-D-glucopyranosyl)-3-phospho-glycerate + UDP + H(+)</text>
        <dbReference type="Rhea" id="RHEA:31319"/>
        <dbReference type="ChEBI" id="CHEBI:15378"/>
        <dbReference type="ChEBI" id="CHEBI:58223"/>
        <dbReference type="ChEBI" id="CHEBI:58272"/>
        <dbReference type="ChEBI" id="CHEBI:58885"/>
        <dbReference type="ChEBI" id="CHEBI:62600"/>
        <dbReference type="EC" id="2.4.1.266"/>
    </reaction>
    <physiologicalReaction direction="left-to-right" evidence="9">
        <dbReference type="Rhea" id="RHEA:31320"/>
    </physiologicalReaction>
</comment>
<evidence type="ECO:0000259" key="11">
    <source>
        <dbReference type="Pfam" id="PF00535"/>
    </source>
</evidence>
<comment type="catalytic activity">
    <reaction evidence="10">
        <text>an NDP-alpha-D-glucose + (2R)-3-phosphoglycerate = (2R)-2-O-(alpha-D-glucopyranosyl)-3-phospho-glycerate + a ribonucleoside 5'-diphosphate + H(+)</text>
        <dbReference type="Rhea" id="RHEA:47244"/>
        <dbReference type="ChEBI" id="CHEBI:15378"/>
        <dbReference type="ChEBI" id="CHEBI:57930"/>
        <dbReference type="ChEBI" id="CHEBI:58272"/>
        <dbReference type="ChEBI" id="CHEBI:62600"/>
        <dbReference type="ChEBI" id="CHEBI:76533"/>
        <dbReference type="EC" id="2.4.1.266"/>
    </reaction>
    <physiologicalReaction direction="left-to-right" evidence="10">
        <dbReference type="Rhea" id="RHEA:47245"/>
    </physiologicalReaction>
</comment>
<dbReference type="NCBIfam" id="NF010496">
    <property type="entry name" value="PRK13915.1"/>
    <property type="match status" value="1"/>
</dbReference>
<name>A0A1I4XHA3_PSUAM</name>
<evidence type="ECO:0000313" key="13">
    <source>
        <dbReference type="Proteomes" id="UP000199614"/>
    </source>
</evidence>
<evidence type="ECO:0000313" key="12">
    <source>
        <dbReference type="EMBL" id="SFN25062.1"/>
    </source>
</evidence>
<evidence type="ECO:0000256" key="2">
    <source>
        <dbReference type="ARBA" id="ARBA00001946"/>
    </source>
</evidence>
<dbReference type="Gene3D" id="3.90.550.10">
    <property type="entry name" value="Spore Coat Polysaccharide Biosynthesis Protein SpsA, Chain A"/>
    <property type="match status" value="1"/>
</dbReference>
<evidence type="ECO:0000256" key="9">
    <source>
        <dbReference type="ARBA" id="ARBA00048689"/>
    </source>
</evidence>
<dbReference type="AlphaFoldDB" id="A0A1I4XHA3"/>
<keyword evidence="13" id="KW-1185">Reference proteome</keyword>
<keyword evidence="5" id="KW-0808">Transferase</keyword>
<organism evidence="12 13">
    <name type="scientific">Pseudonocardia ammonioxydans</name>
    <dbReference type="NCBI Taxonomy" id="260086"/>
    <lineage>
        <taxon>Bacteria</taxon>
        <taxon>Bacillati</taxon>
        <taxon>Actinomycetota</taxon>
        <taxon>Actinomycetes</taxon>
        <taxon>Pseudonocardiales</taxon>
        <taxon>Pseudonocardiaceae</taxon>
        <taxon>Pseudonocardia</taxon>
    </lineage>
</organism>
<dbReference type="STRING" id="260086.SAMN05216207_101152"/>
<comment type="cofactor">
    <cofactor evidence="1">
        <name>Mn(2+)</name>
        <dbReference type="ChEBI" id="CHEBI:29035"/>
    </cofactor>
</comment>
<keyword evidence="6" id="KW-0460">Magnesium</keyword>
<dbReference type="InterPro" id="IPR029044">
    <property type="entry name" value="Nucleotide-diphossugar_trans"/>
</dbReference>
<keyword evidence="4" id="KW-0328">Glycosyltransferase</keyword>
<dbReference type="Pfam" id="PF00535">
    <property type="entry name" value="Glycos_transf_2"/>
    <property type="match status" value="1"/>
</dbReference>
<sequence length="326" mass="35164">MDGRPSWFDRNTWRASDRTTDLTPAAMRDQSISVVLPALDEEATVGRLVSALHPLTEGETPLIDELVVMDSGSTDRTRERAREAGARVLDRHDVLPGIEVRPGKGEALWRAVAATSGELVVFLDSDLVDTDPVALVTGLLQPLLAQPSVQLVKGCYRRPLRIESETTAEGGGRVTELLVRPLLAALHPDLRWIIQPLGGEYAARRELLESLPFAAGYGVEIGLLVDTLAHHGLDAIAQVDLGVRKHRNRSVVELGVMARQVLGALLRRTGSGVADLGEAIVQFERAAGDWRPVVTEVDDGDRPPLTAIGVDAVAGRHTGPVQPRST</sequence>
<evidence type="ECO:0000256" key="10">
    <source>
        <dbReference type="ARBA" id="ARBA00048997"/>
    </source>
</evidence>
<comment type="cofactor">
    <cofactor evidence="2">
        <name>Mg(2+)</name>
        <dbReference type="ChEBI" id="CHEBI:18420"/>
    </cofactor>
</comment>
<evidence type="ECO:0000256" key="6">
    <source>
        <dbReference type="ARBA" id="ARBA00022842"/>
    </source>
</evidence>
<accession>A0A1I4XHA3</accession>
<evidence type="ECO:0000256" key="1">
    <source>
        <dbReference type="ARBA" id="ARBA00001936"/>
    </source>
</evidence>
<reference evidence="12 13" key="1">
    <citation type="submission" date="2016-10" db="EMBL/GenBank/DDBJ databases">
        <authorList>
            <person name="de Groot N.N."/>
        </authorList>
    </citation>
    <scope>NUCLEOTIDE SEQUENCE [LARGE SCALE GENOMIC DNA]</scope>
    <source>
        <strain evidence="12 13">CGMCC 4.1877</strain>
    </source>
</reference>
<dbReference type="PANTHER" id="PTHR48090:SF10">
    <property type="entry name" value="GLUCOSYL-3-PHOSPHOGLYCERATE SYNTHASE"/>
    <property type="match status" value="1"/>
</dbReference>
<proteinExistence type="inferred from homology"/>
<dbReference type="SUPFAM" id="SSF53448">
    <property type="entry name" value="Nucleotide-diphospho-sugar transferases"/>
    <property type="match status" value="1"/>
</dbReference>
<dbReference type="PANTHER" id="PTHR48090">
    <property type="entry name" value="UNDECAPRENYL-PHOSPHATE 4-DEOXY-4-FORMAMIDO-L-ARABINOSE TRANSFERASE-RELATED"/>
    <property type="match status" value="1"/>
</dbReference>
<dbReference type="InterPro" id="IPR050256">
    <property type="entry name" value="Glycosyltransferase_2"/>
</dbReference>
<dbReference type="EMBL" id="FOUY01000011">
    <property type="protein sequence ID" value="SFN25062.1"/>
    <property type="molecule type" value="Genomic_DNA"/>
</dbReference>
<dbReference type="EC" id="2.4.1.266" evidence="7"/>
<evidence type="ECO:0000256" key="8">
    <source>
        <dbReference type="ARBA" id="ARBA00040894"/>
    </source>
</evidence>
<gene>
    <name evidence="12" type="ORF">SAMN05216207_101152</name>
</gene>
<protein>
    <recommendedName>
        <fullName evidence="8">Glucosyl-3-phosphoglycerate synthase</fullName>
        <ecNumber evidence="7">2.4.1.266</ecNumber>
    </recommendedName>
</protein>
<dbReference type="Proteomes" id="UP000199614">
    <property type="component" value="Unassembled WGS sequence"/>
</dbReference>
<evidence type="ECO:0000256" key="3">
    <source>
        <dbReference type="ARBA" id="ARBA00006739"/>
    </source>
</evidence>
<dbReference type="OrthoDB" id="5011697at2"/>
<comment type="similarity">
    <text evidence="3">Belongs to the glycosyltransferase 2 family.</text>
</comment>
<dbReference type="InterPro" id="IPR001173">
    <property type="entry name" value="Glyco_trans_2-like"/>
</dbReference>
<evidence type="ECO:0000256" key="7">
    <source>
        <dbReference type="ARBA" id="ARBA00039022"/>
    </source>
</evidence>
<evidence type="ECO:0000256" key="5">
    <source>
        <dbReference type="ARBA" id="ARBA00022679"/>
    </source>
</evidence>
<dbReference type="RefSeq" id="WP_093341995.1">
    <property type="nucleotide sequence ID" value="NZ_FOUY01000011.1"/>
</dbReference>
<evidence type="ECO:0000256" key="4">
    <source>
        <dbReference type="ARBA" id="ARBA00022676"/>
    </source>
</evidence>
<feature type="domain" description="Glycosyltransferase 2-like" evidence="11">
    <location>
        <begin position="33"/>
        <end position="131"/>
    </location>
</feature>